<feature type="domain" description="Peptidase S26" evidence="11">
    <location>
        <begin position="35"/>
        <end position="191"/>
    </location>
</feature>
<evidence type="ECO:0000256" key="2">
    <source>
        <dbReference type="ARBA" id="ARBA00004401"/>
    </source>
</evidence>
<dbReference type="GO" id="GO:0006465">
    <property type="term" value="P:signal peptide processing"/>
    <property type="evidence" value="ECO:0007669"/>
    <property type="project" value="InterPro"/>
</dbReference>
<dbReference type="PANTHER" id="PTHR43390:SF1">
    <property type="entry name" value="CHLOROPLAST PROCESSING PEPTIDASE"/>
    <property type="match status" value="1"/>
</dbReference>
<keyword evidence="5 8" id="KW-0645">Protease</keyword>
<gene>
    <name evidence="12" type="primary">lepB</name>
    <name evidence="12" type="ORF">IAC39_06550</name>
</gene>
<dbReference type="GO" id="GO:0005886">
    <property type="term" value="C:plasma membrane"/>
    <property type="evidence" value="ECO:0007669"/>
    <property type="project" value="UniProtKB-SubCell"/>
</dbReference>
<feature type="region of interest" description="Disordered" evidence="10">
    <location>
        <begin position="1"/>
        <end position="25"/>
    </location>
</feature>
<feature type="transmembrane region" description="Helical" evidence="8">
    <location>
        <begin position="37"/>
        <end position="56"/>
    </location>
</feature>
<dbReference type="InterPro" id="IPR019533">
    <property type="entry name" value="Peptidase_S26"/>
</dbReference>
<evidence type="ECO:0000256" key="5">
    <source>
        <dbReference type="ARBA" id="ARBA00022670"/>
    </source>
</evidence>
<protein>
    <recommendedName>
        <fullName evidence="4 8">Signal peptidase I</fullName>
        <ecNumber evidence="4 8">3.4.21.89</ecNumber>
    </recommendedName>
</protein>
<reference evidence="12" key="1">
    <citation type="submission" date="2020-10" db="EMBL/GenBank/DDBJ databases">
        <authorList>
            <person name="Gilroy R."/>
        </authorList>
    </citation>
    <scope>NUCLEOTIDE SEQUENCE</scope>
    <source>
        <strain evidence="12">CHK33-4379</strain>
    </source>
</reference>
<dbReference type="InterPro" id="IPR000223">
    <property type="entry name" value="Pept_S26A_signal_pept_1"/>
</dbReference>
<organism evidence="12 13">
    <name type="scientific">Candidatus Faeciplasma pullistercoris</name>
    <dbReference type="NCBI Taxonomy" id="2840800"/>
    <lineage>
        <taxon>Bacteria</taxon>
        <taxon>Bacillati</taxon>
        <taxon>Bacillota</taxon>
        <taxon>Clostridia</taxon>
        <taxon>Eubacteriales</taxon>
        <taxon>Oscillospiraceae</taxon>
        <taxon>Oscillospiraceae incertae sedis</taxon>
        <taxon>Candidatus Faeciplasma</taxon>
    </lineage>
</organism>
<feature type="compositionally biased region" description="Low complexity" evidence="10">
    <location>
        <begin position="16"/>
        <end position="25"/>
    </location>
</feature>
<dbReference type="PANTHER" id="PTHR43390">
    <property type="entry name" value="SIGNAL PEPTIDASE I"/>
    <property type="match status" value="1"/>
</dbReference>
<keyword evidence="8" id="KW-0812">Transmembrane</keyword>
<evidence type="ECO:0000313" key="13">
    <source>
        <dbReference type="Proteomes" id="UP000824136"/>
    </source>
</evidence>
<evidence type="ECO:0000313" key="12">
    <source>
        <dbReference type="EMBL" id="HIT59353.1"/>
    </source>
</evidence>
<feature type="compositionally biased region" description="Basic and acidic residues" evidence="10">
    <location>
        <begin position="1"/>
        <end position="13"/>
    </location>
</feature>
<dbReference type="GO" id="GO:0009003">
    <property type="term" value="F:signal peptidase activity"/>
    <property type="evidence" value="ECO:0007669"/>
    <property type="project" value="UniProtKB-EC"/>
</dbReference>
<accession>A0A9D1GTX1</accession>
<dbReference type="Pfam" id="PF10502">
    <property type="entry name" value="Peptidase_S26"/>
    <property type="match status" value="1"/>
</dbReference>
<name>A0A9D1GTX1_9FIRM</name>
<sequence length="198" mass="21883">MSAELSSKERMEETPSGGNSKNSGNSKKNFIDESIDWIKSIVVTFIIVVLVFTFVARTAIVNGSSMVPTLTNGDFLVLWSLFYTPKQGDIISANCDGLDEVIVKRVIAVGGQTVDIDFSTGEVFVDGELLDEPYINNLTLNDEGAFDYPITVEEGYYFCMGDNRQGSKDSRHPDVGLISRDDILGKVVLRLFPNTKFF</sequence>
<dbReference type="Proteomes" id="UP000824136">
    <property type="component" value="Unassembled WGS sequence"/>
</dbReference>
<dbReference type="InterPro" id="IPR019757">
    <property type="entry name" value="Pept_S26A_signal_pept_1_Lys-AS"/>
</dbReference>
<dbReference type="Gene3D" id="2.10.109.10">
    <property type="entry name" value="Umud Fragment, subunit A"/>
    <property type="match status" value="1"/>
</dbReference>
<evidence type="ECO:0000256" key="8">
    <source>
        <dbReference type="RuleBase" id="RU003993"/>
    </source>
</evidence>
<dbReference type="EC" id="3.4.21.89" evidence="4 8"/>
<keyword evidence="8" id="KW-1133">Transmembrane helix</keyword>
<evidence type="ECO:0000259" key="11">
    <source>
        <dbReference type="Pfam" id="PF10502"/>
    </source>
</evidence>
<reference evidence="12" key="2">
    <citation type="journal article" date="2021" name="PeerJ">
        <title>Extensive microbial diversity within the chicken gut microbiome revealed by metagenomics and culture.</title>
        <authorList>
            <person name="Gilroy R."/>
            <person name="Ravi A."/>
            <person name="Getino M."/>
            <person name="Pursley I."/>
            <person name="Horton D.L."/>
            <person name="Alikhan N.F."/>
            <person name="Baker D."/>
            <person name="Gharbi K."/>
            <person name="Hall N."/>
            <person name="Watson M."/>
            <person name="Adriaenssens E.M."/>
            <person name="Foster-Nyarko E."/>
            <person name="Jarju S."/>
            <person name="Secka A."/>
            <person name="Antonio M."/>
            <person name="Oren A."/>
            <person name="Chaudhuri R.R."/>
            <person name="La Ragione R."/>
            <person name="Hildebrand F."/>
            <person name="Pallen M.J."/>
        </authorList>
    </citation>
    <scope>NUCLEOTIDE SEQUENCE</scope>
    <source>
        <strain evidence="12">CHK33-4379</strain>
    </source>
</reference>
<feature type="active site" evidence="7">
    <location>
        <position position="65"/>
    </location>
</feature>
<evidence type="ECO:0000256" key="9">
    <source>
        <dbReference type="RuleBase" id="RU362042"/>
    </source>
</evidence>
<comment type="catalytic activity">
    <reaction evidence="1 8">
        <text>Cleavage of hydrophobic, N-terminal signal or leader sequences from secreted and periplasmic proteins.</text>
        <dbReference type="EC" id="3.4.21.89"/>
    </reaction>
</comment>
<comment type="caution">
    <text evidence="12">The sequence shown here is derived from an EMBL/GenBank/DDBJ whole genome shotgun (WGS) entry which is preliminary data.</text>
</comment>
<keyword evidence="8" id="KW-0472">Membrane</keyword>
<comment type="similarity">
    <text evidence="3 9">Belongs to the peptidase S26 family.</text>
</comment>
<keyword evidence="6 8" id="KW-0378">Hydrolase</keyword>
<evidence type="ECO:0000256" key="4">
    <source>
        <dbReference type="ARBA" id="ARBA00013208"/>
    </source>
</evidence>
<evidence type="ECO:0000256" key="7">
    <source>
        <dbReference type="PIRSR" id="PIRSR600223-1"/>
    </source>
</evidence>
<dbReference type="InterPro" id="IPR036286">
    <property type="entry name" value="LexA/Signal_pep-like_sf"/>
</dbReference>
<evidence type="ECO:0000256" key="10">
    <source>
        <dbReference type="SAM" id="MobiDB-lite"/>
    </source>
</evidence>
<feature type="active site" evidence="7">
    <location>
        <position position="104"/>
    </location>
</feature>
<dbReference type="SUPFAM" id="SSF51306">
    <property type="entry name" value="LexA/Signal peptidase"/>
    <property type="match status" value="1"/>
</dbReference>
<dbReference type="GO" id="GO:0004252">
    <property type="term" value="F:serine-type endopeptidase activity"/>
    <property type="evidence" value="ECO:0007669"/>
    <property type="project" value="InterPro"/>
</dbReference>
<dbReference type="PROSITE" id="PS00501">
    <property type="entry name" value="SPASE_I_1"/>
    <property type="match status" value="1"/>
</dbReference>
<dbReference type="InterPro" id="IPR019758">
    <property type="entry name" value="Pept_S26A_signal_pept_1_CS"/>
</dbReference>
<proteinExistence type="inferred from homology"/>
<dbReference type="PROSITE" id="PS00760">
    <property type="entry name" value="SPASE_I_2"/>
    <property type="match status" value="1"/>
</dbReference>
<evidence type="ECO:0000256" key="3">
    <source>
        <dbReference type="ARBA" id="ARBA00009370"/>
    </source>
</evidence>
<dbReference type="PRINTS" id="PR00727">
    <property type="entry name" value="LEADERPTASE"/>
</dbReference>
<evidence type="ECO:0000256" key="6">
    <source>
        <dbReference type="ARBA" id="ARBA00022801"/>
    </source>
</evidence>
<dbReference type="EMBL" id="DVLL01000021">
    <property type="protein sequence ID" value="HIT59353.1"/>
    <property type="molecule type" value="Genomic_DNA"/>
</dbReference>
<comment type="subcellular location">
    <subcellularLocation>
        <location evidence="2">Cell membrane</location>
        <topology evidence="2">Single-pass type II membrane protein</topology>
    </subcellularLocation>
    <subcellularLocation>
        <location evidence="9">Membrane</location>
        <topology evidence="9">Single-pass type II membrane protein</topology>
    </subcellularLocation>
</comment>
<dbReference type="AlphaFoldDB" id="A0A9D1GTX1"/>
<dbReference type="NCBIfam" id="TIGR02227">
    <property type="entry name" value="sigpep_I_bact"/>
    <property type="match status" value="1"/>
</dbReference>
<dbReference type="CDD" id="cd06530">
    <property type="entry name" value="S26_SPase_I"/>
    <property type="match status" value="1"/>
</dbReference>
<dbReference type="PROSITE" id="PS00761">
    <property type="entry name" value="SPASE_I_3"/>
    <property type="match status" value="1"/>
</dbReference>
<dbReference type="InterPro" id="IPR019756">
    <property type="entry name" value="Pept_S26A_signal_pept_1_Ser-AS"/>
</dbReference>
<evidence type="ECO:0000256" key="1">
    <source>
        <dbReference type="ARBA" id="ARBA00000677"/>
    </source>
</evidence>